<dbReference type="Proteomes" id="UP000554235">
    <property type="component" value="Unassembled WGS sequence"/>
</dbReference>
<evidence type="ECO:0000313" key="1">
    <source>
        <dbReference type="EMBL" id="KAF4463116.1"/>
    </source>
</evidence>
<organism evidence="1 2">
    <name type="scientific">Fusarium albosuccineum</name>
    <dbReference type="NCBI Taxonomy" id="1237068"/>
    <lineage>
        <taxon>Eukaryota</taxon>
        <taxon>Fungi</taxon>
        <taxon>Dikarya</taxon>
        <taxon>Ascomycota</taxon>
        <taxon>Pezizomycotina</taxon>
        <taxon>Sordariomycetes</taxon>
        <taxon>Hypocreomycetidae</taxon>
        <taxon>Hypocreales</taxon>
        <taxon>Nectriaceae</taxon>
        <taxon>Fusarium</taxon>
        <taxon>Fusarium decemcellulare species complex</taxon>
    </lineage>
</organism>
<reference evidence="1 2" key="1">
    <citation type="submission" date="2020-01" db="EMBL/GenBank/DDBJ databases">
        <title>Identification and distribution of gene clusters putatively required for synthesis of sphingolipid metabolism inhibitors in phylogenetically diverse species of the filamentous fungus Fusarium.</title>
        <authorList>
            <person name="Kim H.-S."/>
            <person name="Busman M."/>
            <person name="Brown D.W."/>
            <person name="Divon H."/>
            <person name="Uhlig S."/>
            <person name="Proctor R.H."/>
        </authorList>
    </citation>
    <scope>NUCLEOTIDE SEQUENCE [LARGE SCALE GENOMIC DNA]</scope>
    <source>
        <strain evidence="1 2">NRRL 20459</strain>
    </source>
</reference>
<dbReference type="EMBL" id="JAADYS010001422">
    <property type="protein sequence ID" value="KAF4463116.1"/>
    <property type="molecule type" value="Genomic_DNA"/>
</dbReference>
<dbReference type="OrthoDB" id="4746028at2759"/>
<dbReference type="AlphaFoldDB" id="A0A8H4L6E0"/>
<evidence type="ECO:0008006" key="3">
    <source>
        <dbReference type="Google" id="ProtNLM"/>
    </source>
</evidence>
<sequence>MGTIPLPSSLIVGTTDLTDKFHNTMDILDETRLGGQLTEMLQLGVLKLRLCRWRNAVTQLNQMPDSSTLSDTHGAGFSTWLGIIEATLKGVIEPVPAASDTPIDENRWLLDEVQHLCEYHRGPLRQQPPAPEGLKSASAGPILQAVASMVGSLEVEEMRGKLSELRSSDAARILDHDLASEHNIGLLRQSARAWDLQFSGQLKIVSHQYSRHKVDGNAHLSAGDSFAQNYQGPIVKSSNRYEDFSVSGDATTHLGNMYGKNVFDYARGK</sequence>
<protein>
    <recommendedName>
        <fullName evidence="3">Prion-inhibition and propagation HeLo domain-containing protein</fullName>
    </recommendedName>
</protein>
<evidence type="ECO:0000313" key="2">
    <source>
        <dbReference type="Proteomes" id="UP000554235"/>
    </source>
</evidence>
<gene>
    <name evidence="1" type="ORF">FALBO_10067</name>
</gene>
<keyword evidence="2" id="KW-1185">Reference proteome</keyword>
<comment type="caution">
    <text evidence="1">The sequence shown here is derived from an EMBL/GenBank/DDBJ whole genome shotgun (WGS) entry which is preliminary data.</text>
</comment>
<accession>A0A8H4L6E0</accession>
<name>A0A8H4L6E0_9HYPO</name>
<proteinExistence type="predicted"/>